<name>A0ABW4ITN9_9ACTN</name>
<proteinExistence type="predicted"/>
<evidence type="ECO:0000313" key="3">
    <source>
        <dbReference type="Proteomes" id="UP001597261"/>
    </source>
</evidence>
<dbReference type="SUPFAM" id="SSF53756">
    <property type="entry name" value="UDP-Glycosyltransferase/glycogen phosphorylase"/>
    <property type="match status" value="1"/>
</dbReference>
<evidence type="ECO:0000313" key="2">
    <source>
        <dbReference type="EMBL" id="MFD1660142.1"/>
    </source>
</evidence>
<gene>
    <name evidence="2" type="ORF">ACFSL4_18550</name>
</gene>
<dbReference type="PANTHER" id="PTHR36836">
    <property type="entry name" value="COLANIC ACID BIOSYNTHESIS PROTEIN WCAK"/>
    <property type="match status" value="1"/>
</dbReference>
<dbReference type="Pfam" id="PF04230">
    <property type="entry name" value="PS_pyruv_trans"/>
    <property type="match status" value="1"/>
</dbReference>
<protein>
    <submittedName>
        <fullName evidence="2">Polysaccharide pyruvyl transferase family protein</fullName>
    </submittedName>
</protein>
<dbReference type="InterPro" id="IPR007345">
    <property type="entry name" value="Polysacch_pyruvyl_Trfase"/>
</dbReference>
<keyword evidence="2" id="KW-0808">Transferase</keyword>
<dbReference type="GO" id="GO:0016740">
    <property type="term" value="F:transferase activity"/>
    <property type="evidence" value="ECO:0007669"/>
    <property type="project" value="UniProtKB-KW"/>
</dbReference>
<accession>A0ABW4ITN9</accession>
<dbReference type="PANTHER" id="PTHR36836:SF1">
    <property type="entry name" value="COLANIC ACID BIOSYNTHESIS PROTEIN WCAK"/>
    <property type="match status" value="1"/>
</dbReference>
<keyword evidence="3" id="KW-1185">Reference proteome</keyword>
<dbReference type="Proteomes" id="UP001597261">
    <property type="component" value="Unassembled WGS sequence"/>
</dbReference>
<comment type="caution">
    <text evidence="2">The sequence shown here is derived from an EMBL/GenBank/DDBJ whole genome shotgun (WGS) entry which is preliminary data.</text>
</comment>
<dbReference type="PROSITE" id="PS51257">
    <property type="entry name" value="PROKAR_LIPOPROTEIN"/>
    <property type="match status" value="1"/>
</dbReference>
<evidence type="ECO:0000259" key="1">
    <source>
        <dbReference type="Pfam" id="PF04230"/>
    </source>
</evidence>
<sequence>MIPERSAVSNVLITGITSCESRGVEALARSIIEQLNTEGPGGGDNVTVLTQTPVLDAESLAPVGPRCVADPFVVSRSWQQMRPPESLAELAERREQLLAETDLVIATGGDLHTSDYGVSTPYLRTLTAAQQRDIPTVMIGQSVGPFNDPADAEAWLTVATRCDLLTVRESVSLDYLVGKLGLPEHRVRLSSDPAFLLPTAASERIAAVLRPLGLAPEDPYLCLAPSQGITRFSTLEESQHAAALTRLATSLVRTRKMPVVLVPHCHDSRPHNDDRILATRIAEVAGLPEVMALPGALTASDYRGVLSQAELVISERLHAAIGALSGGAPAIAIGHSHKFNGVLAETYGPTVDIDGIHADVRAFAQDATVTDRLVNDTDATALRTTLRQRLPLITDRARSDFAQINKLLGA</sequence>
<dbReference type="EMBL" id="JBHUDX010000050">
    <property type="protein sequence ID" value="MFD1660142.1"/>
    <property type="molecule type" value="Genomic_DNA"/>
</dbReference>
<feature type="domain" description="Polysaccharide pyruvyl transferase" evidence="1">
    <location>
        <begin position="101"/>
        <end position="337"/>
    </location>
</feature>
<dbReference type="RefSeq" id="WP_381083954.1">
    <property type="nucleotide sequence ID" value="NZ_JBHUDX010000050.1"/>
</dbReference>
<organism evidence="2 3">
    <name type="scientific">Streptomyces caeni</name>
    <dbReference type="NCBI Taxonomy" id="2307231"/>
    <lineage>
        <taxon>Bacteria</taxon>
        <taxon>Bacillati</taxon>
        <taxon>Actinomycetota</taxon>
        <taxon>Actinomycetes</taxon>
        <taxon>Kitasatosporales</taxon>
        <taxon>Streptomycetaceae</taxon>
        <taxon>Streptomyces</taxon>
    </lineage>
</organism>
<reference evidence="3" key="1">
    <citation type="journal article" date="2019" name="Int. J. Syst. Evol. Microbiol.">
        <title>The Global Catalogue of Microorganisms (GCM) 10K type strain sequencing project: providing services to taxonomists for standard genome sequencing and annotation.</title>
        <authorList>
            <consortium name="The Broad Institute Genomics Platform"/>
            <consortium name="The Broad Institute Genome Sequencing Center for Infectious Disease"/>
            <person name="Wu L."/>
            <person name="Ma J."/>
        </authorList>
    </citation>
    <scope>NUCLEOTIDE SEQUENCE [LARGE SCALE GENOMIC DNA]</scope>
    <source>
        <strain evidence="3">CGMCC 1.12470</strain>
    </source>
</reference>